<dbReference type="GO" id="GO:0008483">
    <property type="term" value="F:transaminase activity"/>
    <property type="evidence" value="ECO:0007669"/>
    <property type="project" value="UniProtKB-KW"/>
</dbReference>
<dbReference type="SUPFAM" id="SSF53383">
    <property type="entry name" value="PLP-dependent transferases"/>
    <property type="match status" value="1"/>
</dbReference>
<dbReference type="PANTHER" id="PTHR13693">
    <property type="entry name" value="CLASS II AMINOTRANSFERASE/8-AMINO-7-OXONONANOATE SYNTHASE"/>
    <property type="match status" value="1"/>
</dbReference>
<keyword evidence="5" id="KW-0032">Aminotransferase</keyword>
<dbReference type="InterPro" id="IPR004839">
    <property type="entry name" value="Aminotransferase_I/II_large"/>
</dbReference>
<dbReference type="InterPro" id="IPR015422">
    <property type="entry name" value="PyrdxlP-dep_Trfase_small"/>
</dbReference>
<dbReference type="EMBL" id="CP159289">
    <property type="protein sequence ID" value="XCH27351.1"/>
    <property type="molecule type" value="Genomic_DNA"/>
</dbReference>
<keyword evidence="2" id="KW-0808">Transferase</keyword>
<dbReference type="RefSeq" id="WP_353722608.1">
    <property type="nucleotide sequence ID" value="NZ_CP159289.1"/>
</dbReference>
<organism evidence="5">
    <name type="scientific">Dyadobacter sp. 676</name>
    <dbReference type="NCBI Taxonomy" id="3088362"/>
    <lineage>
        <taxon>Bacteria</taxon>
        <taxon>Pseudomonadati</taxon>
        <taxon>Bacteroidota</taxon>
        <taxon>Cytophagia</taxon>
        <taxon>Cytophagales</taxon>
        <taxon>Spirosomataceae</taxon>
        <taxon>Dyadobacter</taxon>
    </lineage>
</organism>
<dbReference type="Gene3D" id="3.40.640.10">
    <property type="entry name" value="Type I PLP-dependent aspartate aminotransferase-like (Major domain)"/>
    <property type="match status" value="1"/>
</dbReference>
<dbReference type="InterPro" id="IPR050087">
    <property type="entry name" value="AON_synthase_class-II"/>
</dbReference>
<dbReference type="InterPro" id="IPR015421">
    <property type="entry name" value="PyrdxlP-dep_Trfase_major"/>
</dbReference>
<feature type="domain" description="Aminotransferase class I/classII large" evidence="4">
    <location>
        <begin position="23"/>
        <end position="273"/>
    </location>
</feature>
<accession>A0AAU8FRY7</accession>
<dbReference type="GO" id="GO:0030170">
    <property type="term" value="F:pyridoxal phosphate binding"/>
    <property type="evidence" value="ECO:0007669"/>
    <property type="project" value="InterPro"/>
</dbReference>
<dbReference type="GO" id="GO:0008710">
    <property type="term" value="F:8-amino-7-oxononanoate synthase activity"/>
    <property type="evidence" value="ECO:0007669"/>
    <property type="project" value="TreeGrafter"/>
</dbReference>
<evidence type="ECO:0000256" key="2">
    <source>
        <dbReference type="ARBA" id="ARBA00022679"/>
    </source>
</evidence>
<reference evidence="5" key="1">
    <citation type="submission" date="2024-06" db="EMBL/GenBank/DDBJ databases">
        <title>Sequencing and assembly of the genome of Dyadobacter sp. strain 676, a symbiont of Cyamopsis tetragonoloba.</title>
        <authorList>
            <person name="Guro P."/>
            <person name="Sazanova A."/>
            <person name="Kuznetsova I."/>
            <person name="Belimov A."/>
            <person name="Safronova V."/>
        </authorList>
    </citation>
    <scope>NUCLEOTIDE SEQUENCE</scope>
    <source>
        <strain evidence="5">676</strain>
    </source>
</reference>
<keyword evidence="3" id="KW-0663">Pyridoxal phosphate</keyword>
<dbReference type="PANTHER" id="PTHR13693:SF100">
    <property type="entry name" value="8-AMINO-7-OXONONANOATE SYNTHASE"/>
    <property type="match status" value="1"/>
</dbReference>
<evidence type="ECO:0000256" key="1">
    <source>
        <dbReference type="ARBA" id="ARBA00001933"/>
    </source>
</evidence>
<evidence type="ECO:0000259" key="4">
    <source>
        <dbReference type="Pfam" id="PF00155"/>
    </source>
</evidence>
<dbReference type="InterPro" id="IPR015424">
    <property type="entry name" value="PyrdxlP-dep_Trfase"/>
</dbReference>
<name>A0AAU8FRY7_9BACT</name>
<evidence type="ECO:0000313" key="5">
    <source>
        <dbReference type="EMBL" id="XCH27351.1"/>
    </source>
</evidence>
<gene>
    <name evidence="5" type="ORF">ABV298_13510</name>
</gene>
<evidence type="ECO:0000256" key="3">
    <source>
        <dbReference type="ARBA" id="ARBA00022898"/>
    </source>
</evidence>
<dbReference type="GO" id="GO:0009102">
    <property type="term" value="P:biotin biosynthetic process"/>
    <property type="evidence" value="ECO:0007669"/>
    <property type="project" value="TreeGrafter"/>
</dbReference>
<protein>
    <submittedName>
        <fullName evidence="5">Aminotransferase class I/II-fold pyridoxal phosphate-dependent enzyme</fullName>
    </submittedName>
</protein>
<comment type="cofactor">
    <cofactor evidence="1">
        <name>pyridoxal 5'-phosphate</name>
        <dbReference type="ChEBI" id="CHEBI:597326"/>
    </cofactor>
</comment>
<proteinExistence type="predicted"/>
<sequence length="400" mass="44100">MKIYHTSKLPGRTVETSDGREFLWFSGTDYLGMGHNEDLRRYMLLATETFGNHYGGSRNNSLRLDIYNETEQQLSDFLQTRAALIVSSGMWAGQLLMKEIEDIARRNSRPKEIVYHYAPGVHPALWGNAFQRTNAEWREWAVQTVGEINASDSGVSHIICTDAVGSPMVETYDFTLFDTLQNPSDVWLIIDESHSLGVLGMGGRGVASGIGEKLLPQTIFVSSLNKALGIPAGAIWGADSVVETVRKSPWYAGASPPAPAYAFALGMLLKENKYVAAHTLLTENIAYFNRHTSGDMHFRTIPGYPVFCSSSAALFDHLLENGIMASCFPYPSPADAPVTRIAITGLHQKRRPRPAGRGLYAVYRLIAYQSSVVVPPSLASRFSSRSFSRSTFADTMILTS</sequence>
<dbReference type="Gene3D" id="3.90.1150.10">
    <property type="entry name" value="Aspartate Aminotransferase, domain 1"/>
    <property type="match status" value="1"/>
</dbReference>
<dbReference type="Pfam" id="PF00155">
    <property type="entry name" value="Aminotran_1_2"/>
    <property type="match status" value="1"/>
</dbReference>
<dbReference type="AlphaFoldDB" id="A0AAU8FRY7"/>